<keyword evidence="9" id="KW-1185">Reference proteome</keyword>
<dbReference type="InterPro" id="IPR005794">
    <property type="entry name" value="Fmt"/>
</dbReference>
<evidence type="ECO:0000313" key="9">
    <source>
        <dbReference type="Proteomes" id="UP000198625"/>
    </source>
</evidence>
<dbReference type="HAMAP" id="MF_00182">
    <property type="entry name" value="Formyl_trans"/>
    <property type="match status" value="1"/>
</dbReference>
<dbReference type="AlphaFoldDB" id="A0A1H3PKQ6"/>
<dbReference type="Gene3D" id="3.40.50.12230">
    <property type="match status" value="1"/>
</dbReference>
<evidence type="ECO:0000259" key="7">
    <source>
        <dbReference type="Pfam" id="PF02911"/>
    </source>
</evidence>
<dbReference type="PANTHER" id="PTHR11138:SF5">
    <property type="entry name" value="METHIONYL-TRNA FORMYLTRANSFERASE, MITOCHONDRIAL"/>
    <property type="match status" value="1"/>
</dbReference>
<dbReference type="GO" id="GO:0005829">
    <property type="term" value="C:cytosol"/>
    <property type="evidence" value="ECO:0007669"/>
    <property type="project" value="TreeGrafter"/>
</dbReference>
<dbReference type="GO" id="GO:0004479">
    <property type="term" value="F:methionyl-tRNA formyltransferase activity"/>
    <property type="evidence" value="ECO:0007669"/>
    <property type="project" value="UniProtKB-UniRule"/>
</dbReference>
<evidence type="ECO:0000256" key="5">
    <source>
        <dbReference type="HAMAP-Rule" id="MF_00182"/>
    </source>
</evidence>
<dbReference type="NCBIfam" id="TIGR00460">
    <property type="entry name" value="fmt"/>
    <property type="match status" value="1"/>
</dbReference>
<reference evidence="8 9" key="1">
    <citation type="submission" date="2016-10" db="EMBL/GenBank/DDBJ databases">
        <authorList>
            <person name="de Groot N.N."/>
        </authorList>
    </citation>
    <scope>NUCLEOTIDE SEQUENCE [LARGE SCALE GENOMIC DNA]</scope>
    <source>
        <strain evidence="8 9">DSM 21650</strain>
    </source>
</reference>
<dbReference type="SUPFAM" id="SSF53328">
    <property type="entry name" value="Formyltransferase"/>
    <property type="match status" value="1"/>
</dbReference>
<dbReference type="Pfam" id="PF02911">
    <property type="entry name" value="Formyl_trans_C"/>
    <property type="match status" value="1"/>
</dbReference>
<dbReference type="SUPFAM" id="SSF50486">
    <property type="entry name" value="FMT C-terminal domain-like"/>
    <property type="match status" value="1"/>
</dbReference>
<sequence>MKVLFMGTPDFSVPTLEALYKAGHEILLVVSQADKAKGRGKKVAHTPVKEKALQLELPVFQPENVNSKESIDTIKNTNPDVIVVVAYGQILKEDILKIPKYGCINVHASLLPKYRGAAPINWAIINGEKHTGITTMMMEKGLDSGDMLLKTETEINEEETAGQLHDRLMNMGAELLIETLKKIDSGVLVKTPQNHNEATYASMMTKELGKINWNESAINIKNLVRGTQPWPGAYAMYKDINVKILEVDIVDKSVEGDNGEVVKVTEEGIFVNALDKCVVLKQIQFPGKRSMTISEFLRGNQFETGVLLK</sequence>
<dbReference type="InterPro" id="IPR002376">
    <property type="entry name" value="Formyl_transf_N"/>
</dbReference>
<keyword evidence="4 5" id="KW-0648">Protein biosynthesis</keyword>
<dbReference type="InterPro" id="IPR041711">
    <property type="entry name" value="Met-tRNA-FMT_N"/>
</dbReference>
<dbReference type="EMBL" id="FNQE01000015">
    <property type="protein sequence ID" value="SDZ01627.1"/>
    <property type="molecule type" value="Genomic_DNA"/>
</dbReference>
<feature type="binding site" evidence="5">
    <location>
        <begin position="109"/>
        <end position="112"/>
    </location>
    <ligand>
        <name>(6S)-5,6,7,8-tetrahydrofolate</name>
        <dbReference type="ChEBI" id="CHEBI:57453"/>
    </ligand>
</feature>
<organism evidence="8 9">
    <name type="scientific">Proteiniborus ethanoligenes</name>
    <dbReference type="NCBI Taxonomy" id="415015"/>
    <lineage>
        <taxon>Bacteria</taxon>
        <taxon>Bacillati</taxon>
        <taxon>Bacillota</taxon>
        <taxon>Clostridia</taxon>
        <taxon>Eubacteriales</taxon>
        <taxon>Proteiniborus</taxon>
    </lineage>
</organism>
<dbReference type="InterPro" id="IPR011034">
    <property type="entry name" value="Formyl_transferase-like_C_sf"/>
</dbReference>
<evidence type="ECO:0000259" key="6">
    <source>
        <dbReference type="Pfam" id="PF00551"/>
    </source>
</evidence>
<comment type="similarity">
    <text evidence="1 5">Belongs to the Fmt family.</text>
</comment>
<dbReference type="FunFam" id="3.40.50.12230:FF:000001">
    <property type="entry name" value="Methionyl-tRNA formyltransferase"/>
    <property type="match status" value="1"/>
</dbReference>
<evidence type="ECO:0000256" key="4">
    <source>
        <dbReference type="ARBA" id="ARBA00022917"/>
    </source>
</evidence>
<dbReference type="EC" id="2.1.2.9" evidence="2 5"/>
<dbReference type="PANTHER" id="PTHR11138">
    <property type="entry name" value="METHIONYL-TRNA FORMYLTRANSFERASE"/>
    <property type="match status" value="1"/>
</dbReference>
<dbReference type="CDD" id="cd08646">
    <property type="entry name" value="FMT_core_Met-tRNA-FMT_N"/>
    <property type="match status" value="1"/>
</dbReference>
<dbReference type="OrthoDB" id="9802815at2"/>
<feature type="domain" description="Formyl transferase N-terminal" evidence="6">
    <location>
        <begin position="1"/>
        <end position="180"/>
    </location>
</feature>
<dbReference type="CDD" id="cd08704">
    <property type="entry name" value="Met_tRNA_FMT_C"/>
    <property type="match status" value="1"/>
</dbReference>
<dbReference type="InterPro" id="IPR005793">
    <property type="entry name" value="Formyl_trans_C"/>
</dbReference>
<gene>
    <name evidence="5" type="primary">fmt</name>
    <name evidence="8" type="ORF">SAMN05660462_01528</name>
</gene>
<dbReference type="InterPro" id="IPR044135">
    <property type="entry name" value="Met-tRNA-FMT_C"/>
</dbReference>
<accession>A0A1H3PKQ6</accession>
<protein>
    <recommendedName>
        <fullName evidence="2 5">Methionyl-tRNA formyltransferase</fullName>
        <ecNumber evidence="2 5">2.1.2.9</ecNumber>
    </recommendedName>
</protein>
<dbReference type="Proteomes" id="UP000198625">
    <property type="component" value="Unassembled WGS sequence"/>
</dbReference>
<evidence type="ECO:0000313" key="8">
    <source>
        <dbReference type="EMBL" id="SDZ01627.1"/>
    </source>
</evidence>
<evidence type="ECO:0000256" key="2">
    <source>
        <dbReference type="ARBA" id="ARBA00012261"/>
    </source>
</evidence>
<feature type="domain" description="Formyl transferase C-terminal" evidence="7">
    <location>
        <begin position="204"/>
        <end position="300"/>
    </location>
</feature>
<comment type="function">
    <text evidence="5">Attaches a formyl group to the free amino group of methionyl-tRNA(fMet). The formyl group appears to play a dual role in the initiator identity of N-formylmethionyl-tRNA by promoting its recognition by IF2 and preventing the misappropriation of this tRNA by the elongation apparatus.</text>
</comment>
<keyword evidence="3 5" id="KW-0808">Transferase</keyword>
<proteinExistence type="inferred from homology"/>
<evidence type="ECO:0000256" key="3">
    <source>
        <dbReference type="ARBA" id="ARBA00022679"/>
    </source>
</evidence>
<dbReference type="Pfam" id="PF00551">
    <property type="entry name" value="Formyl_trans_N"/>
    <property type="match status" value="1"/>
</dbReference>
<dbReference type="InterPro" id="IPR036477">
    <property type="entry name" value="Formyl_transf_N_sf"/>
</dbReference>
<name>A0A1H3PKQ6_9FIRM</name>
<comment type="catalytic activity">
    <reaction evidence="5">
        <text>L-methionyl-tRNA(fMet) + (6R)-10-formyltetrahydrofolate = N-formyl-L-methionyl-tRNA(fMet) + (6S)-5,6,7,8-tetrahydrofolate + H(+)</text>
        <dbReference type="Rhea" id="RHEA:24380"/>
        <dbReference type="Rhea" id="RHEA-COMP:9952"/>
        <dbReference type="Rhea" id="RHEA-COMP:9953"/>
        <dbReference type="ChEBI" id="CHEBI:15378"/>
        <dbReference type="ChEBI" id="CHEBI:57453"/>
        <dbReference type="ChEBI" id="CHEBI:78530"/>
        <dbReference type="ChEBI" id="CHEBI:78844"/>
        <dbReference type="ChEBI" id="CHEBI:195366"/>
        <dbReference type="EC" id="2.1.2.9"/>
    </reaction>
</comment>
<dbReference type="STRING" id="415015.SAMN05660462_01528"/>
<evidence type="ECO:0000256" key="1">
    <source>
        <dbReference type="ARBA" id="ARBA00010699"/>
    </source>
</evidence>